<dbReference type="Proteomes" id="UP000054422">
    <property type="component" value="Unassembled WGS sequence"/>
</dbReference>
<evidence type="ECO:0000313" key="3">
    <source>
        <dbReference type="Proteomes" id="UP000054422"/>
    </source>
</evidence>
<proteinExistence type="predicted"/>
<comment type="caution">
    <text evidence="2">The sequence shown here is derived from an EMBL/GenBank/DDBJ whole genome shotgun (WGS) entry which is preliminary data.</text>
</comment>
<dbReference type="CDD" id="cd01012">
    <property type="entry name" value="YcaC_related"/>
    <property type="match status" value="1"/>
</dbReference>
<organism evidence="2 3">
    <name type="scientific">Legionella norrlandica</name>
    <dbReference type="NCBI Taxonomy" id="1498499"/>
    <lineage>
        <taxon>Bacteria</taxon>
        <taxon>Pseudomonadati</taxon>
        <taxon>Pseudomonadota</taxon>
        <taxon>Gammaproteobacteria</taxon>
        <taxon>Legionellales</taxon>
        <taxon>Legionellaceae</taxon>
        <taxon>Legionella</taxon>
    </lineage>
</organism>
<dbReference type="RefSeq" id="WP_035887072.1">
    <property type="nucleotide sequence ID" value="NZ_JNCF01000004.1"/>
</dbReference>
<dbReference type="PANTHER" id="PTHR14119:SF3">
    <property type="entry name" value="ISOCHORISMATASE DOMAIN-CONTAINING PROTEIN 2"/>
    <property type="match status" value="1"/>
</dbReference>
<dbReference type="EMBL" id="JNCF01000004">
    <property type="protein sequence ID" value="KGP64143.1"/>
    <property type="molecule type" value="Genomic_DNA"/>
</dbReference>
<protein>
    <submittedName>
        <fullName evidence="2">Isochorismatase</fullName>
    </submittedName>
</protein>
<evidence type="ECO:0000313" key="2">
    <source>
        <dbReference type="EMBL" id="KGP64143.1"/>
    </source>
</evidence>
<dbReference type="PANTHER" id="PTHR14119">
    <property type="entry name" value="HYDROLASE"/>
    <property type="match status" value="1"/>
</dbReference>
<dbReference type="InterPro" id="IPR050993">
    <property type="entry name" value="Isochorismatase_domain"/>
</dbReference>
<dbReference type="InterPro" id="IPR036380">
    <property type="entry name" value="Isochorismatase-like_sf"/>
</dbReference>
<dbReference type="AlphaFoldDB" id="A0A0A2T9P1"/>
<dbReference type="InterPro" id="IPR000868">
    <property type="entry name" value="Isochorismatase-like_dom"/>
</dbReference>
<keyword evidence="3" id="KW-1185">Reference proteome</keyword>
<accession>A0A0A2T9P1</accession>
<dbReference type="Gene3D" id="3.40.50.850">
    <property type="entry name" value="Isochorismatase-like"/>
    <property type="match status" value="1"/>
</dbReference>
<gene>
    <name evidence="2" type="ORF">EP47_10065</name>
</gene>
<feature type="domain" description="Isochorismatase-like" evidence="1">
    <location>
        <begin position="8"/>
        <end position="157"/>
    </location>
</feature>
<name>A0A0A2T9P1_9GAMM</name>
<dbReference type="SUPFAM" id="SSF52499">
    <property type="entry name" value="Isochorismatase-like hydrolases"/>
    <property type="match status" value="1"/>
</dbReference>
<reference evidence="2 3" key="1">
    <citation type="submission" date="2014-05" db="EMBL/GenBank/DDBJ databases">
        <authorList>
            <person name="Rizzardi K."/>
            <person name="Winiecka-Krusnell J."/>
            <person name="Ramliden M."/>
            <person name="Alm E."/>
            <person name="Andersson S."/>
            <person name="Byfors S."/>
        </authorList>
    </citation>
    <scope>NUCLEOTIDE SEQUENCE [LARGE SCALE GENOMIC DNA]</scope>
    <source>
        <strain evidence="2 3">LEGN</strain>
    </source>
</reference>
<sequence>MLLNRTNSLLVLVDVQEKLIPAIFNREAFIARCEWLLKLAQRLEVPVLASEQYPKGLGSTVSPLCTYISKEKCVEKVHFSCMQESKYINLLKEYNKNQLVLIGIEAHVCVLQTALEMTDRGFDVYVVVDAVSSRSELDLKYGLKRMKQDGVHLITAEMVLFEWLRQAGTPEFKAISKEFLQ</sequence>
<dbReference type="Pfam" id="PF00857">
    <property type="entry name" value="Isochorismatase"/>
    <property type="match status" value="1"/>
</dbReference>
<dbReference type="STRING" id="1498499.EP47_10065"/>
<evidence type="ECO:0000259" key="1">
    <source>
        <dbReference type="Pfam" id="PF00857"/>
    </source>
</evidence>
<dbReference type="OrthoDB" id="9796958at2"/>